<accession>H2EA61</accession>
<name>H2EA61_9VIRU</name>
<proteinExistence type="predicted"/>
<gene>
    <name evidence="1" type="ORF">c7_L218</name>
</gene>
<organism evidence="1">
    <name type="scientific">Megavirus courdo7</name>
    <dbReference type="NCBI Taxonomy" id="1128135"/>
    <lineage>
        <taxon>Viruses</taxon>
        <taxon>Varidnaviria</taxon>
        <taxon>Bamfordvirae</taxon>
        <taxon>Nucleocytoviricota</taxon>
        <taxon>Megaviricetes</taxon>
        <taxon>Imitervirales</taxon>
        <taxon>Mimiviridae</taxon>
        <taxon>Megamimivirinae</taxon>
        <taxon>Megavirus</taxon>
    </lineage>
</organism>
<sequence>MKNITNIILPKFNLRDIINFIKIIFNEINFHSCEISP</sequence>
<dbReference type="EMBL" id="JN885990">
    <property type="protein sequence ID" value="AEX61284.1"/>
    <property type="molecule type" value="Genomic_DNA"/>
</dbReference>
<reference evidence="1" key="1">
    <citation type="submission" date="2011-10" db="EMBL/GenBank/DDBJ databases">
        <title>Provirophages and transpovirons: unique mobilome of giant viruses.</title>
        <authorList>
            <person name="Desnues C."/>
            <person name="LaScola B."/>
            <person name="Yutin N."/>
            <person name="Fournous G."/>
            <person name="Koonin E."/>
            <person name="Raoult D."/>
        </authorList>
    </citation>
    <scope>NUCLEOTIDE SEQUENCE</scope>
    <source>
        <strain evidence="1">Mv13-c7</strain>
    </source>
</reference>
<protein>
    <submittedName>
        <fullName evidence="1">Uncharacterized protein</fullName>
    </submittedName>
</protein>
<evidence type="ECO:0000313" key="1">
    <source>
        <dbReference type="EMBL" id="AEX61284.1"/>
    </source>
</evidence>